<protein>
    <recommendedName>
        <fullName evidence="6">Putative mRNA interferase YoeB</fullName>
    </recommendedName>
</protein>
<dbReference type="GO" id="GO:0006401">
    <property type="term" value="P:RNA catabolic process"/>
    <property type="evidence" value="ECO:0007669"/>
    <property type="project" value="InterPro"/>
</dbReference>
<keyword evidence="4" id="KW-0255">Endonuclease</keyword>
<keyword evidence="3" id="KW-0540">Nuclease</keyword>
<keyword evidence="5" id="KW-0378">Hydrolase</keyword>
<dbReference type="NCBIfam" id="TIGR02116">
    <property type="entry name" value="toxin_Txe_YoeB"/>
    <property type="match status" value="1"/>
</dbReference>
<keyword evidence="2" id="KW-1277">Toxin-antitoxin system</keyword>
<dbReference type="GO" id="GO:0016787">
    <property type="term" value="F:hydrolase activity"/>
    <property type="evidence" value="ECO:0007669"/>
    <property type="project" value="UniProtKB-KW"/>
</dbReference>
<dbReference type="RefSeq" id="WP_207681800.1">
    <property type="nucleotide sequence ID" value="NZ_CP061800.1"/>
</dbReference>
<dbReference type="GO" id="GO:0045892">
    <property type="term" value="P:negative regulation of DNA-templated transcription"/>
    <property type="evidence" value="ECO:0007669"/>
    <property type="project" value="TreeGrafter"/>
</dbReference>
<gene>
    <name evidence="7" type="ORF">dnm_019770</name>
</gene>
<evidence type="ECO:0000313" key="8">
    <source>
        <dbReference type="Proteomes" id="UP000663722"/>
    </source>
</evidence>
<dbReference type="EMBL" id="CP061800">
    <property type="protein sequence ID" value="QTA85960.1"/>
    <property type="molecule type" value="Genomic_DNA"/>
</dbReference>
<comment type="similarity">
    <text evidence="1">Belongs to the YoeB family.</text>
</comment>
<dbReference type="AlphaFoldDB" id="A0A975BIX8"/>
<dbReference type="Proteomes" id="UP000663722">
    <property type="component" value="Chromosome"/>
</dbReference>
<evidence type="ECO:0000313" key="7">
    <source>
        <dbReference type="EMBL" id="QTA85960.1"/>
    </source>
</evidence>
<reference evidence="7" key="1">
    <citation type="journal article" date="2021" name="Microb. Physiol.">
        <title>Proteogenomic Insights into the Physiology of Marine, Sulfate-Reducing, Filamentous Desulfonema limicola and Desulfonema magnum.</title>
        <authorList>
            <person name="Schnaars V."/>
            <person name="Wohlbrand L."/>
            <person name="Scheve S."/>
            <person name="Hinrichs C."/>
            <person name="Reinhardt R."/>
            <person name="Rabus R."/>
        </authorList>
    </citation>
    <scope>NUCLEOTIDE SEQUENCE</scope>
    <source>
        <strain evidence="7">4be13</strain>
    </source>
</reference>
<dbReference type="PANTHER" id="PTHR38039:SF1">
    <property type="entry name" value="TOXIN YOEB"/>
    <property type="match status" value="1"/>
</dbReference>
<evidence type="ECO:0000256" key="3">
    <source>
        <dbReference type="ARBA" id="ARBA00022722"/>
    </source>
</evidence>
<keyword evidence="8" id="KW-1185">Reference proteome</keyword>
<sequence length="90" mass="11159">MTYKINILKNANTDLDWLRKNDRKNYCKCFDLVREIMEHPREGTGKPERLKYFDKEVYSRRVSREDRLVYTIYEDMKEIGTSSFRRHYRK</sequence>
<evidence type="ECO:0000256" key="1">
    <source>
        <dbReference type="ARBA" id="ARBA00008172"/>
    </source>
</evidence>
<dbReference type="InterPro" id="IPR035093">
    <property type="entry name" value="RelE/ParE_toxin_dom_sf"/>
</dbReference>
<dbReference type="SUPFAM" id="SSF143011">
    <property type="entry name" value="RelE-like"/>
    <property type="match status" value="1"/>
</dbReference>
<evidence type="ECO:0000256" key="6">
    <source>
        <dbReference type="ARBA" id="ARBA00030388"/>
    </source>
</evidence>
<dbReference type="Gene3D" id="3.30.2310.20">
    <property type="entry name" value="RelE-like"/>
    <property type="match status" value="1"/>
</dbReference>
<proteinExistence type="inferred from homology"/>
<evidence type="ECO:0000256" key="2">
    <source>
        <dbReference type="ARBA" id="ARBA00022649"/>
    </source>
</evidence>
<accession>A0A975BIX8</accession>
<dbReference type="InterPro" id="IPR009614">
    <property type="entry name" value="YoeB_toxin"/>
</dbReference>
<evidence type="ECO:0000256" key="4">
    <source>
        <dbReference type="ARBA" id="ARBA00022759"/>
    </source>
</evidence>
<dbReference type="GO" id="GO:0004519">
    <property type="term" value="F:endonuclease activity"/>
    <property type="evidence" value="ECO:0007669"/>
    <property type="project" value="UniProtKB-KW"/>
</dbReference>
<name>A0A975BIX8_9BACT</name>
<dbReference type="Pfam" id="PF06769">
    <property type="entry name" value="YoeB_toxin"/>
    <property type="match status" value="1"/>
</dbReference>
<evidence type="ECO:0000256" key="5">
    <source>
        <dbReference type="ARBA" id="ARBA00022801"/>
    </source>
</evidence>
<organism evidence="7 8">
    <name type="scientific">Desulfonema magnum</name>
    <dbReference type="NCBI Taxonomy" id="45655"/>
    <lineage>
        <taxon>Bacteria</taxon>
        <taxon>Pseudomonadati</taxon>
        <taxon>Thermodesulfobacteriota</taxon>
        <taxon>Desulfobacteria</taxon>
        <taxon>Desulfobacterales</taxon>
        <taxon>Desulfococcaceae</taxon>
        <taxon>Desulfonema</taxon>
    </lineage>
</organism>
<dbReference type="PANTHER" id="PTHR38039">
    <property type="entry name" value="TOXIN YOEB"/>
    <property type="match status" value="1"/>
</dbReference>
<dbReference type="KEGG" id="dmm:dnm_019770"/>